<feature type="transmembrane region" description="Helical" evidence="7">
    <location>
        <begin position="33"/>
        <end position="54"/>
    </location>
</feature>
<keyword evidence="4 7" id="KW-0812">Transmembrane</keyword>
<keyword evidence="3" id="KW-1003">Cell membrane</keyword>
<sequence>MRGAAGVHRSPASEELSVAAPLPQTGRPLAGTFVDYLPGVLLSAIVAVAGYLAAPYVARVVPIPSMVIALIVGIAHNPIAARPTTQPGMAFCVRTVLRWAVALLGLRVALADIAALGLGTAVLIIVAMAATIASGFLFARWYGRTPGFGALVGVGTAVCGASATLATSTVVPDYPGKQADVAFVVVAVNALATLGMLAYPPLCLLFGFDAQDTGVMLGGTIHDVAQVVGAGYAVSDTVGNSAVIVKLFRVFLLLPVVLAVGWYLTRQGMRHGEARVPVPVFAIVFLILCLINSAVPFVPPLAPLYAPVKSVLVEASNWGLLLAIGALGLGTSVKTIIGLGWRHITTVVASTAVILVIVTGGLLLMRAL</sequence>
<feature type="transmembrane region" description="Helical" evidence="7">
    <location>
        <begin position="116"/>
        <end position="138"/>
    </location>
</feature>
<keyword evidence="9" id="KW-1185">Reference proteome</keyword>
<feature type="transmembrane region" description="Helical" evidence="7">
    <location>
        <begin position="60"/>
        <end position="79"/>
    </location>
</feature>
<comment type="subcellular location">
    <subcellularLocation>
        <location evidence="1">Cell membrane</location>
        <topology evidence="1">Multi-pass membrane protein</topology>
    </subcellularLocation>
</comment>
<evidence type="ECO:0000256" key="3">
    <source>
        <dbReference type="ARBA" id="ARBA00022475"/>
    </source>
</evidence>
<feature type="transmembrane region" description="Helical" evidence="7">
    <location>
        <begin position="344"/>
        <end position="365"/>
    </location>
</feature>
<evidence type="ECO:0000256" key="4">
    <source>
        <dbReference type="ARBA" id="ARBA00022692"/>
    </source>
</evidence>
<feature type="transmembrane region" description="Helical" evidence="7">
    <location>
        <begin position="247"/>
        <end position="264"/>
    </location>
</feature>
<dbReference type="InterPro" id="IPR018383">
    <property type="entry name" value="UPF0324_pro"/>
</dbReference>
<evidence type="ECO:0000256" key="6">
    <source>
        <dbReference type="ARBA" id="ARBA00023136"/>
    </source>
</evidence>
<reference evidence="8 9" key="1">
    <citation type="submission" date="2018-07" db="EMBL/GenBank/DDBJ databases">
        <authorList>
            <person name="Quirk P.G."/>
            <person name="Krulwich T.A."/>
        </authorList>
    </citation>
    <scope>NUCLEOTIDE SEQUENCE [LARGE SCALE GENOMIC DNA]</scope>
    <source>
        <strain evidence="8 9">CC-BB4</strain>
    </source>
</reference>
<dbReference type="PANTHER" id="PTHR30106">
    <property type="entry name" value="INNER MEMBRANE PROTEIN YEIH-RELATED"/>
    <property type="match status" value="1"/>
</dbReference>
<dbReference type="PANTHER" id="PTHR30106:SF2">
    <property type="entry name" value="UPF0324 INNER MEMBRANE PROTEIN YEIH"/>
    <property type="match status" value="1"/>
</dbReference>
<feature type="transmembrane region" description="Helical" evidence="7">
    <location>
        <begin position="183"/>
        <end position="208"/>
    </location>
</feature>
<dbReference type="EMBL" id="CP031417">
    <property type="protein sequence ID" value="AXK82751.1"/>
    <property type="molecule type" value="Genomic_DNA"/>
</dbReference>
<dbReference type="GO" id="GO:0005886">
    <property type="term" value="C:plasma membrane"/>
    <property type="evidence" value="ECO:0007669"/>
    <property type="project" value="UniProtKB-SubCell"/>
</dbReference>
<organism evidence="8 9">
    <name type="scientific">Pseudolabrys taiwanensis</name>
    <dbReference type="NCBI Taxonomy" id="331696"/>
    <lineage>
        <taxon>Bacteria</taxon>
        <taxon>Pseudomonadati</taxon>
        <taxon>Pseudomonadota</taxon>
        <taxon>Alphaproteobacteria</taxon>
        <taxon>Hyphomicrobiales</taxon>
        <taxon>Xanthobacteraceae</taxon>
        <taxon>Pseudolabrys</taxon>
    </lineage>
</organism>
<evidence type="ECO:0000256" key="5">
    <source>
        <dbReference type="ARBA" id="ARBA00022989"/>
    </source>
</evidence>
<keyword evidence="5 7" id="KW-1133">Transmembrane helix</keyword>
<dbReference type="KEGG" id="ptaw:DW352_20815"/>
<name>A0A346A0Q4_9HYPH</name>
<comment type="similarity">
    <text evidence="2">Belongs to the UPF0324 family.</text>
</comment>
<accession>A0A346A0Q4</accession>
<evidence type="ECO:0000313" key="8">
    <source>
        <dbReference type="EMBL" id="AXK82751.1"/>
    </source>
</evidence>
<feature type="transmembrane region" description="Helical" evidence="7">
    <location>
        <begin position="150"/>
        <end position="171"/>
    </location>
</feature>
<evidence type="ECO:0000256" key="2">
    <source>
        <dbReference type="ARBA" id="ARBA00007977"/>
    </source>
</evidence>
<dbReference type="OrthoDB" id="5393513at2"/>
<evidence type="ECO:0000256" key="1">
    <source>
        <dbReference type="ARBA" id="ARBA00004651"/>
    </source>
</evidence>
<dbReference type="Pfam" id="PF03601">
    <property type="entry name" value="Cons_hypoth698"/>
    <property type="match status" value="1"/>
</dbReference>
<keyword evidence="6 7" id="KW-0472">Membrane</keyword>
<gene>
    <name evidence="8" type="ORF">DW352_20815</name>
</gene>
<dbReference type="Proteomes" id="UP000254889">
    <property type="component" value="Chromosome"/>
</dbReference>
<protein>
    <submittedName>
        <fullName evidence="8">Putative sulfate exporter family transporter</fullName>
    </submittedName>
</protein>
<feature type="transmembrane region" description="Helical" evidence="7">
    <location>
        <begin position="318"/>
        <end position="337"/>
    </location>
</feature>
<feature type="transmembrane region" description="Helical" evidence="7">
    <location>
        <begin position="276"/>
        <end position="298"/>
    </location>
</feature>
<evidence type="ECO:0000313" key="9">
    <source>
        <dbReference type="Proteomes" id="UP000254889"/>
    </source>
</evidence>
<evidence type="ECO:0000256" key="7">
    <source>
        <dbReference type="SAM" id="Phobius"/>
    </source>
</evidence>
<dbReference type="AlphaFoldDB" id="A0A346A0Q4"/>
<proteinExistence type="inferred from homology"/>